<feature type="transmembrane region" description="Helical" evidence="8">
    <location>
        <begin position="360"/>
        <end position="381"/>
    </location>
</feature>
<evidence type="ECO:0000256" key="9">
    <source>
        <dbReference type="SAM" id="SignalP"/>
    </source>
</evidence>
<evidence type="ECO:0000256" key="7">
    <source>
        <dbReference type="SAM" id="Coils"/>
    </source>
</evidence>
<keyword evidence="8" id="KW-0472">Membrane</keyword>
<dbReference type="InterPro" id="IPR011990">
    <property type="entry name" value="TPR-like_helical_dom_sf"/>
</dbReference>
<dbReference type="InterPro" id="IPR051476">
    <property type="entry name" value="Bac_ResReg_Asp_Phosphatase"/>
</dbReference>
<dbReference type="EMBL" id="JAMZED010000001">
    <property type="protein sequence ID" value="MCR6503286.1"/>
    <property type="molecule type" value="Genomic_DNA"/>
</dbReference>
<evidence type="ECO:0000256" key="5">
    <source>
        <dbReference type="ARBA" id="ARBA00038253"/>
    </source>
</evidence>
<feature type="repeat" description="TPR" evidence="6">
    <location>
        <begin position="102"/>
        <end position="135"/>
    </location>
</feature>
<evidence type="ECO:0000256" key="6">
    <source>
        <dbReference type="PROSITE-ProRule" id="PRU00339"/>
    </source>
</evidence>
<keyword evidence="8" id="KW-0812">Transmembrane</keyword>
<protein>
    <submittedName>
        <fullName evidence="10">Tetratricopeptide repeat protein</fullName>
    </submittedName>
</protein>
<keyword evidence="7" id="KW-0175">Coiled coil</keyword>
<dbReference type="RefSeq" id="WP_257930431.1">
    <property type="nucleotide sequence ID" value="NZ_JAMZED010000001.1"/>
</dbReference>
<keyword evidence="9" id="KW-0732">Signal</keyword>
<dbReference type="SUPFAM" id="SSF48452">
    <property type="entry name" value="TPR-like"/>
    <property type="match status" value="1"/>
</dbReference>
<feature type="chain" id="PRO_5040966380" evidence="9">
    <location>
        <begin position="22"/>
        <end position="524"/>
    </location>
</feature>
<keyword evidence="2" id="KW-0963">Cytoplasm</keyword>
<organism evidence="10 11">
    <name type="scientific">Bacteroides muris</name>
    <name type="common">ex Fokt et al. 2023</name>
    <dbReference type="NCBI Taxonomy" id="2937417"/>
    <lineage>
        <taxon>Bacteria</taxon>
        <taxon>Pseudomonadati</taxon>
        <taxon>Bacteroidota</taxon>
        <taxon>Bacteroidia</taxon>
        <taxon>Bacteroidales</taxon>
        <taxon>Bacteroidaceae</taxon>
        <taxon>Bacteroides</taxon>
    </lineage>
</organism>
<evidence type="ECO:0000256" key="3">
    <source>
        <dbReference type="ARBA" id="ARBA00022737"/>
    </source>
</evidence>
<comment type="similarity">
    <text evidence="5">Belongs to the Rap family.</text>
</comment>
<keyword evidence="3" id="KW-0677">Repeat</keyword>
<keyword evidence="11" id="KW-1185">Reference proteome</keyword>
<accession>A0A9X2NMN3</accession>
<dbReference type="PANTHER" id="PTHR46630">
    <property type="entry name" value="TETRATRICOPEPTIDE REPEAT PROTEIN 29"/>
    <property type="match status" value="1"/>
</dbReference>
<evidence type="ECO:0000256" key="2">
    <source>
        <dbReference type="ARBA" id="ARBA00022490"/>
    </source>
</evidence>
<dbReference type="Gene3D" id="1.25.40.10">
    <property type="entry name" value="Tetratricopeptide repeat domain"/>
    <property type="match status" value="2"/>
</dbReference>
<dbReference type="SMART" id="SM00028">
    <property type="entry name" value="TPR"/>
    <property type="match status" value="3"/>
</dbReference>
<dbReference type="InterPro" id="IPR019734">
    <property type="entry name" value="TPR_rpt"/>
</dbReference>
<gene>
    <name evidence="10" type="ORF">M1B79_01010</name>
</gene>
<feature type="signal peptide" evidence="9">
    <location>
        <begin position="1"/>
        <end position="21"/>
    </location>
</feature>
<keyword evidence="4 6" id="KW-0802">TPR repeat</keyword>
<comment type="subcellular location">
    <subcellularLocation>
        <location evidence="1">Cytoplasm</location>
    </subcellularLocation>
</comment>
<feature type="coiled-coil region" evidence="7">
    <location>
        <begin position="380"/>
        <end position="410"/>
    </location>
</feature>
<comment type="caution">
    <text evidence="10">The sequence shown here is derived from an EMBL/GenBank/DDBJ whole genome shotgun (WGS) entry which is preliminary data.</text>
</comment>
<evidence type="ECO:0000256" key="4">
    <source>
        <dbReference type="ARBA" id="ARBA00022803"/>
    </source>
</evidence>
<feature type="repeat" description="TPR" evidence="6">
    <location>
        <begin position="142"/>
        <end position="175"/>
    </location>
</feature>
<proteinExistence type="inferred from homology"/>
<evidence type="ECO:0000256" key="1">
    <source>
        <dbReference type="ARBA" id="ARBA00004496"/>
    </source>
</evidence>
<keyword evidence="8" id="KW-1133">Transmembrane helix</keyword>
<dbReference type="PANTHER" id="PTHR46630:SF1">
    <property type="entry name" value="TETRATRICOPEPTIDE REPEAT PROTEIN 29"/>
    <property type="match status" value="1"/>
</dbReference>
<reference evidence="10" key="1">
    <citation type="journal article" date="2022" name="Arch. Microbiol.">
        <title>Bacteroides muris sp. nov. isolated from the cecum of wild-derived house mice.</title>
        <authorList>
            <person name="Fokt H."/>
            <person name="Unni R."/>
            <person name="Repnik U."/>
            <person name="Schmitz R.A."/>
            <person name="Bramkamp M."/>
            <person name="Baines J.F."/>
            <person name="Unterweger D."/>
        </authorList>
    </citation>
    <scope>NUCLEOTIDE SEQUENCE</scope>
    <source>
        <strain evidence="10">KH365_2</strain>
    </source>
</reference>
<reference evidence="10" key="2">
    <citation type="submission" date="2022-04" db="EMBL/GenBank/DDBJ databases">
        <authorList>
            <person name="Fokt H."/>
            <person name="Baines J."/>
        </authorList>
    </citation>
    <scope>NUCLEOTIDE SEQUENCE</scope>
    <source>
        <strain evidence="10">KH365_2</strain>
    </source>
</reference>
<evidence type="ECO:0000313" key="11">
    <source>
        <dbReference type="Proteomes" id="UP001143192"/>
    </source>
</evidence>
<dbReference type="Proteomes" id="UP001143192">
    <property type="component" value="Unassembled WGS sequence"/>
</dbReference>
<sequence length="524" mass="61405">MKILKLIYVCLLLLCCHACRNRPYPYTLQAADTLVYDHPDSACTLLDRMKDSMLTEPQNTQMYYQLLCIKARDKAYVTHTSDSALLQVLHYYEDRNDKKHLPEAYYYAGRVYSDLQDAPQALSYYQKAAELLEGGSDYRLMKVIYSQMGELFFYQDVYEEAMKAFKKAYLYNELLEDDRGMVINLRFIGHTFIARNDIDSALYYYQNAYKLAQKTNKDFLIDISQNALSSLYIQIGEYAQALNLLNAQKHKNTPNNHILLATIYQQTEKLDSAAFYYNLLSNSNNIYTQQTIHRGMAEIAQKHHDCDAAIEHTKQYQILTDSIQRISVSESILKMQSLYNYQLREKANNKLMADNVRQRFWNIIISLILVIISLIFIVYYMQTKQRKKQLQHSLKEIEKLEHTIKLNNQECESRIAKFKQSEIYNKFHTIASFEELKEEDWIELQDEINATYKNFTSRLYTLYPISKIELRICLLIKADISTSNIALLTGRTKSTITSARKKLYEKVYGQKGDAKMWDDLILSL</sequence>
<name>A0A9X2NMN3_9BACE</name>
<dbReference type="Pfam" id="PF13424">
    <property type="entry name" value="TPR_12"/>
    <property type="match status" value="1"/>
</dbReference>
<evidence type="ECO:0000313" key="10">
    <source>
        <dbReference type="EMBL" id="MCR6503286.1"/>
    </source>
</evidence>
<evidence type="ECO:0000256" key="8">
    <source>
        <dbReference type="SAM" id="Phobius"/>
    </source>
</evidence>
<dbReference type="PROSITE" id="PS50005">
    <property type="entry name" value="TPR"/>
    <property type="match status" value="2"/>
</dbReference>
<dbReference type="AlphaFoldDB" id="A0A9X2NMN3"/>
<dbReference type="GO" id="GO:0005737">
    <property type="term" value="C:cytoplasm"/>
    <property type="evidence" value="ECO:0007669"/>
    <property type="project" value="UniProtKB-SubCell"/>
</dbReference>